<dbReference type="AlphaFoldDB" id="A0A8R1EFW8"/>
<dbReference type="PANTHER" id="PTHR37445">
    <property type="entry name" value="PROTEIN CBG24663"/>
    <property type="match status" value="1"/>
</dbReference>
<reference evidence="4" key="1">
    <citation type="submission" date="2010-08" db="EMBL/GenBank/DDBJ databases">
        <authorList>
            <consortium name="Caenorhabditis japonica Sequencing Consortium"/>
            <person name="Wilson R.K."/>
        </authorList>
    </citation>
    <scope>NUCLEOTIDE SEQUENCE [LARGE SCALE GENOMIC DNA]</scope>
    <source>
        <strain evidence="4">DF5081</strain>
    </source>
</reference>
<feature type="coiled-coil region" evidence="1">
    <location>
        <begin position="62"/>
        <end position="89"/>
    </location>
</feature>
<organism evidence="3 4">
    <name type="scientific">Caenorhabditis japonica</name>
    <dbReference type="NCBI Taxonomy" id="281687"/>
    <lineage>
        <taxon>Eukaryota</taxon>
        <taxon>Metazoa</taxon>
        <taxon>Ecdysozoa</taxon>
        <taxon>Nematoda</taxon>
        <taxon>Chromadorea</taxon>
        <taxon>Rhabditida</taxon>
        <taxon>Rhabditina</taxon>
        <taxon>Rhabditomorpha</taxon>
        <taxon>Rhabditoidea</taxon>
        <taxon>Rhabditidae</taxon>
        <taxon>Peloderinae</taxon>
        <taxon>Caenorhabditis</taxon>
    </lineage>
</organism>
<name>A0A8R1EFW8_CAEJA</name>
<accession>A0A8R1EFW8</accession>
<dbReference type="PANTHER" id="PTHR37445:SF3">
    <property type="entry name" value="ZINC FINGER PHD-TYPE DOMAIN-CONTAINING PROTEIN"/>
    <property type="match status" value="1"/>
</dbReference>
<reference evidence="3" key="2">
    <citation type="submission" date="2022-06" db="UniProtKB">
        <authorList>
            <consortium name="EnsemblMetazoa"/>
        </authorList>
    </citation>
    <scope>IDENTIFICATION</scope>
    <source>
        <strain evidence="3">DF5081</strain>
    </source>
</reference>
<feature type="region of interest" description="Disordered" evidence="2">
    <location>
        <begin position="204"/>
        <end position="241"/>
    </location>
</feature>
<keyword evidence="1" id="KW-0175">Coiled coil</keyword>
<feature type="compositionally biased region" description="Polar residues" evidence="2">
    <location>
        <begin position="212"/>
        <end position="224"/>
    </location>
</feature>
<dbReference type="Proteomes" id="UP000005237">
    <property type="component" value="Unassembled WGS sequence"/>
</dbReference>
<evidence type="ECO:0000313" key="3">
    <source>
        <dbReference type="EnsemblMetazoa" id="CJA34223.1"/>
    </source>
</evidence>
<evidence type="ECO:0000313" key="4">
    <source>
        <dbReference type="Proteomes" id="UP000005237"/>
    </source>
</evidence>
<evidence type="ECO:0000256" key="1">
    <source>
        <dbReference type="SAM" id="Coils"/>
    </source>
</evidence>
<protein>
    <submittedName>
        <fullName evidence="3">Uncharacterized protein</fullName>
    </submittedName>
</protein>
<dbReference type="EnsemblMetazoa" id="CJA34223.1">
    <property type="protein sequence ID" value="CJA34223.1"/>
    <property type="gene ID" value="WBGene00210070"/>
</dbReference>
<evidence type="ECO:0000256" key="2">
    <source>
        <dbReference type="SAM" id="MobiDB-lite"/>
    </source>
</evidence>
<proteinExistence type="predicted"/>
<keyword evidence="4" id="KW-1185">Reference proteome</keyword>
<sequence>MVNNRKREKTSRSTSRDQITRLLQSTEFKTMLITVVKEAVSEAMADIKTDLHKSILDMHANMKRLEETVVAQQKRIEDMELALKDEKKKQDDPAEVKERRRSIVAIGVPEDLALPQFERSLADQNTVNQLLKHVDATSPAVSVYRLGRQREDGRPRLLKIILTSQFAQRDTLKKAHKLKTYRGADGRHIFLRPSMSREELVQFHDNRRKNRSNQSPATNANATPLQPRKEIPTPMITDSKN</sequence>